<dbReference type="PANTHER" id="PTHR43156">
    <property type="entry name" value="STAGE II SPORULATION PROTEIN E-RELATED"/>
    <property type="match status" value="1"/>
</dbReference>
<evidence type="ECO:0000256" key="1">
    <source>
        <dbReference type="ARBA" id="ARBA00022801"/>
    </source>
</evidence>
<dbReference type="InterPro" id="IPR036890">
    <property type="entry name" value="HATPase_C_sf"/>
</dbReference>
<dbReference type="eggNOG" id="COG3706">
    <property type="taxonomic scope" value="Bacteria"/>
</dbReference>
<reference evidence="4 5" key="1">
    <citation type="journal article" date="2014" name="Genome Announc.">
        <title>Complete genome sequence of Magnetospirillum gryphiswaldense MSR-1.</title>
        <authorList>
            <person name="Wang X."/>
            <person name="Wang Q."/>
            <person name="Zhang W."/>
            <person name="Wang Y."/>
            <person name="Li L."/>
            <person name="Wen T."/>
            <person name="Zhang T."/>
            <person name="Zhang Y."/>
            <person name="Xu J."/>
            <person name="Hu J."/>
            <person name="Li S."/>
            <person name="Liu L."/>
            <person name="Liu J."/>
            <person name="Jiang W."/>
            <person name="Tian J."/>
            <person name="Li Y."/>
            <person name="Schuler D."/>
            <person name="Wang L."/>
            <person name="Li J."/>
        </authorList>
    </citation>
    <scope>NUCLEOTIDE SEQUENCE [LARGE SCALE GENOMIC DNA]</scope>
    <source>
        <strain evidence="5">DSM 6361 / JCM 21280 / NBRC 15271 / MSR-1</strain>
    </source>
</reference>
<accession>V6F1B7</accession>
<dbReference type="eggNOG" id="COG2208">
    <property type="taxonomic scope" value="Bacteria"/>
</dbReference>
<dbReference type="AlphaFoldDB" id="V6F1B7"/>
<dbReference type="EMBL" id="HG794546">
    <property type="protein sequence ID" value="CDK99295.1"/>
    <property type="molecule type" value="Genomic_DNA"/>
</dbReference>
<evidence type="ECO:0000313" key="5">
    <source>
        <dbReference type="Proteomes" id="UP000018922"/>
    </source>
</evidence>
<dbReference type="InterPro" id="IPR052016">
    <property type="entry name" value="Bact_Sigma-Reg"/>
</dbReference>
<dbReference type="Pfam" id="PF00072">
    <property type="entry name" value="Response_reg"/>
    <property type="match status" value="1"/>
</dbReference>
<dbReference type="GO" id="GO:0016791">
    <property type="term" value="F:phosphatase activity"/>
    <property type="evidence" value="ECO:0007669"/>
    <property type="project" value="TreeGrafter"/>
</dbReference>
<proteinExistence type="predicted"/>
<evidence type="ECO:0000259" key="3">
    <source>
        <dbReference type="PROSITE" id="PS50110"/>
    </source>
</evidence>
<dbReference type="Gene3D" id="3.60.40.10">
    <property type="entry name" value="PPM-type phosphatase domain"/>
    <property type="match status" value="1"/>
</dbReference>
<dbReference type="Gene3D" id="3.30.565.10">
    <property type="entry name" value="Histidine kinase-like ATPase, C-terminal domain"/>
    <property type="match status" value="1"/>
</dbReference>
<dbReference type="Gene3D" id="3.40.50.2300">
    <property type="match status" value="1"/>
</dbReference>
<keyword evidence="1" id="KW-0378">Hydrolase</keyword>
<feature type="domain" description="Response regulatory" evidence="3">
    <location>
        <begin position="246"/>
        <end position="363"/>
    </location>
</feature>
<dbReference type="eggNOG" id="COG2172">
    <property type="taxonomic scope" value="Bacteria"/>
</dbReference>
<dbReference type="InterPro" id="IPR001932">
    <property type="entry name" value="PPM-type_phosphatase-like_dom"/>
</dbReference>
<dbReference type="SMART" id="SM00331">
    <property type="entry name" value="PP2C_SIG"/>
    <property type="match status" value="1"/>
</dbReference>
<dbReference type="SUPFAM" id="SSF52172">
    <property type="entry name" value="CheY-like"/>
    <property type="match status" value="1"/>
</dbReference>
<dbReference type="PANTHER" id="PTHR43156:SF2">
    <property type="entry name" value="STAGE II SPORULATION PROTEIN E"/>
    <property type="match status" value="1"/>
</dbReference>
<name>V6F1B7_MAGGM</name>
<dbReference type="STRING" id="1430440.MGMSRv2__2080"/>
<dbReference type="InterPro" id="IPR001789">
    <property type="entry name" value="Sig_transdc_resp-reg_receiver"/>
</dbReference>
<evidence type="ECO:0000313" key="4">
    <source>
        <dbReference type="EMBL" id="CDK99295.1"/>
    </source>
</evidence>
<dbReference type="GO" id="GO:0000160">
    <property type="term" value="P:phosphorelay signal transduction system"/>
    <property type="evidence" value="ECO:0007669"/>
    <property type="project" value="InterPro"/>
</dbReference>
<dbReference type="PROSITE" id="PS50110">
    <property type="entry name" value="RESPONSE_REGULATORY"/>
    <property type="match status" value="1"/>
</dbReference>
<dbReference type="KEGG" id="mgy:MGMSRv2__2080"/>
<dbReference type="SMART" id="SM00448">
    <property type="entry name" value="REC"/>
    <property type="match status" value="1"/>
</dbReference>
<evidence type="ECO:0000256" key="2">
    <source>
        <dbReference type="PROSITE-ProRule" id="PRU00169"/>
    </source>
</evidence>
<keyword evidence="5" id="KW-1185">Reference proteome</keyword>
<dbReference type="InterPro" id="IPR011006">
    <property type="entry name" value="CheY-like_superfamily"/>
</dbReference>
<keyword evidence="2" id="KW-0597">Phosphoprotein</keyword>
<protein>
    <submittedName>
        <fullName evidence="4">Signal transduction response regulator, receiver domain</fullName>
    </submittedName>
</protein>
<dbReference type="Pfam" id="PF07228">
    <property type="entry name" value="SpoIIE"/>
    <property type="match status" value="1"/>
</dbReference>
<organism evidence="4 5">
    <name type="scientific">Magnetospirillum gryphiswaldense (strain DSM 6361 / JCM 21280 / NBRC 15271 / MSR-1)</name>
    <dbReference type="NCBI Taxonomy" id="431944"/>
    <lineage>
        <taxon>Bacteria</taxon>
        <taxon>Pseudomonadati</taxon>
        <taxon>Pseudomonadota</taxon>
        <taxon>Alphaproteobacteria</taxon>
        <taxon>Rhodospirillales</taxon>
        <taxon>Rhodospirillaceae</taxon>
        <taxon>Magnetospirillum</taxon>
    </lineage>
</organism>
<gene>
    <name evidence="4" type="ordered locus">MGMSRv2__2080</name>
</gene>
<sequence length="630" mass="67919">MTTNAVISADFPAGLALAQTLGLTTNTNTEQPGRAVHVIARADQATLRLGLQPPHQGVIEGAAPWHQGGQRFLLHLERGGLGLALTTASAYAEDAALPFAQALSHYLRDAGFVCPSTDLQLVVHEALANALIHGNLAVNATTSGSVEDMLRFCELVEDALADPARAGRMVWLSAAIIGSHLQIAVEDQGAGFQPRAGRNADIRPHGLDLIAGSVHALRRENDGRTLLLDVTLEQRQLPRQAFAQVSILIVDDNPFNCRMLEALIQTLGVGHIRVANDGIQGLEAITEHCPDLVLLDVMMPRMDGLEMCRRLRTDHALSDLPVLFITALEDAKSRTACFAAGGNDVISKPIDTDEVLARVRVHLQNALLMAKLNAYRNRVRDEMEAARATQASLVPTDEHLNAIRRRTGLSIQGVVESSSELGGDFWTLFEAGPRHLGVLAADFSGHGLPAAFNVFRLHVLLSRLPRRPPPPALMMAQLNRELKTLLKLGEFAAVFIGLIDLNEGTLTYAGAATPPPVLIDTLGRASFLDIAGPPLGAFTDPDYDEWCVPFPPGTSLLVYSDALVESESGGKLVCDDATLLRWATETAPDACMVGTILNRFRAHIPGEPPDDLTLLHIRRPFDDQENAAAN</sequence>
<dbReference type="Proteomes" id="UP000018922">
    <property type="component" value="Chromosome I"/>
</dbReference>
<feature type="modified residue" description="4-aspartylphosphate" evidence="2">
    <location>
        <position position="296"/>
    </location>
</feature>
<dbReference type="HOGENOM" id="CLU_437309_0_0_5"/>
<dbReference type="InterPro" id="IPR036457">
    <property type="entry name" value="PPM-type-like_dom_sf"/>
</dbReference>